<feature type="compositionally biased region" description="Polar residues" evidence="1">
    <location>
        <begin position="133"/>
        <end position="145"/>
    </location>
</feature>
<dbReference type="Pfam" id="PF00092">
    <property type="entry name" value="VWA"/>
    <property type="match status" value="1"/>
</dbReference>
<feature type="compositionally biased region" description="Polar residues" evidence="1">
    <location>
        <begin position="634"/>
        <end position="648"/>
    </location>
</feature>
<dbReference type="InterPro" id="IPR051266">
    <property type="entry name" value="CLCR"/>
</dbReference>
<evidence type="ECO:0000259" key="2">
    <source>
        <dbReference type="PROSITE" id="PS50234"/>
    </source>
</evidence>
<name>A0ABQ5KVL5_9EUKA</name>
<evidence type="ECO:0000313" key="4">
    <source>
        <dbReference type="Proteomes" id="UP001057375"/>
    </source>
</evidence>
<dbReference type="CDD" id="cd00198">
    <property type="entry name" value="vWFA"/>
    <property type="match status" value="1"/>
</dbReference>
<dbReference type="Proteomes" id="UP001057375">
    <property type="component" value="Unassembled WGS sequence"/>
</dbReference>
<feature type="compositionally biased region" description="Polar residues" evidence="1">
    <location>
        <begin position="1"/>
        <end position="17"/>
    </location>
</feature>
<dbReference type="EMBL" id="BQXS01010994">
    <property type="protein sequence ID" value="GKT35474.1"/>
    <property type="molecule type" value="Genomic_DNA"/>
</dbReference>
<gene>
    <name evidence="3" type="ORF">ADUPG1_008630</name>
</gene>
<evidence type="ECO:0000256" key="1">
    <source>
        <dbReference type="SAM" id="MobiDB-lite"/>
    </source>
</evidence>
<feature type="compositionally biased region" description="Pro residues" evidence="1">
    <location>
        <begin position="101"/>
        <end position="110"/>
    </location>
</feature>
<protein>
    <recommendedName>
        <fullName evidence="2">VWFA domain-containing protein</fullName>
    </recommendedName>
</protein>
<feature type="compositionally biased region" description="Basic and acidic residues" evidence="1">
    <location>
        <begin position="89"/>
        <end position="99"/>
    </location>
</feature>
<dbReference type="Gene3D" id="3.40.50.410">
    <property type="entry name" value="von Willebrand factor, type A domain"/>
    <property type="match status" value="1"/>
</dbReference>
<feature type="domain" description="VWFA" evidence="2">
    <location>
        <begin position="240"/>
        <end position="424"/>
    </location>
</feature>
<dbReference type="InterPro" id="IPR036465">
    <property type="entry name" value="vWFA_dom_sf"/>
</dbReference>
<dbReference type="InterPro" id="IPR002035">
    <property type="entry name" value="VWF_A"/>
</dbReference>
<feature type="region of interest" description="Disordered" evidence="1">
    <location>
        <begin position="610"/>
        <end position="650"/>
    </location>
</feature>
<dbReference type="SMART" id="SM00327">
    <property type="entry name" value="VWA"/>
    <property type="match status" value="1"/>
</dbReference>
<feature type="compositionally biased region" description="Acidic residues" evidence="1">
    <location>
        <begin position="619"/>
        <end position="633"/>
    </location>
</feature>
<dbReference type="PANTHER" id="PTHR10579">
    <property type="entry name" value="CALCIUM-ACTIVATED CHLORIDE CHANNEL REGULATOR"/>
    <property type="match status" value="1"/>
</dbReference>
<feature type="compositionally biased region" description="Polar residues" evidence="1">
    <location>
        <begin position="41"/>
        <end position="88"/>
    </location>
</feature>
<feature type="compositionally biased region" description="Low complexity" evidence="1">
    <location>
        <begin position="474"/>
        <end position="485"/>
    </location>
</feature>
<dbReference type="PROSITE" id="PS50234">
    <property type="entry name" value="VWFA"/>
    <property type="match status" value="1"/>
</dbReference>
<feature type="region of interest" description="Disordered" evidence="1">
    <location>
        <begin position="469"/>
        <end position="488"/>
    </location>
</feature>
<feature type="compositionally biased region" description="Basic and acidic residues" evidence="1">
    <location>
        <begin position="179"/>
        <end position="191"/>
    </location>
</feature>
<organism evidence="3 4">
    <name type="scientific">Aduncisulcus paluster</name>
    <dbReference type="NCBI Taxonomy" id="2918883"/>
    <lineage>
        <taxon>Eukaryota</taxon>
        <taxon>Metamonada</taxon>
        <taxon>Carpediemonas-like organisms</taxon>
        <taxon>Aduncisulcus</taxon>
    </lineage>
</organism>
<feature type="region of interest" description="Disordered" evidence="1">
    <location>
        <begin position="1"/>
        <end position="196"/>
    </location>
</feature>
<keyword evidence="4" id="KW-1185">Reference proteome</keyword>
<dbReference type="SUPFAM" id="SSF53300">
    <property type="entry name" value="vWA-like"/>
    <property type="match status" value="1"/>
</dbReference>
<dbReference type="PANTHER" id="PTHR10579:SF43">
    <property type="entry name" value="ZINC FINGER (C3HC4-TYPE RING FINGER) FAMILY PROTEIN"/>
    <property type="match status" value="1"/>
</dbReference>
<accession>A0ABQ5KVL5</accession>
<comment type="caution">
    <text evidence="3">The sequence shown here is derived from an EMBL/GenBank/DDBJ whole genome shotgun (WGS) entry which is preliminary data.</text>
</comment>
<sequence>MSKSARSPLQRDSSPLSNPMVATPPRAKRSSSFGHLDFHRNSSSPLHSSPLTQSSLRTSSFRFNTSHDNSPTLEQSMDPIVQSSSSNPDHSKHDIESYFHPHPPPSPPPQSQTRRPSFPGRPRAFSGPAVTSDPPQSDQQHTSPSPLGKLSSGARAYSSPRLSLSFSSSTNMQYVPGHTRVDAKPHPFSERSRKRPPLQMRAELAAGKFVYSQGDKVTTWSRIQLKGVIDPSFLPRHHSHICLVLDCSSSMRGKRIAALKQAATSVLSMLKEKDTLHAISFNDKPQICLANVTQSKLKGAGYSSAVNAINRLNPSGGTNMIPALTMATNTLSSSHLDTGDRGGRKHIIVVSDGRSSEEDKEVIKCVNRMQQLGITVTTVGVGALFNDELLMAVADEGKGRFIFVENDSELQYCLEMELAYFDAVLAHNLLVEIVGHDGVVISDIVGYPCENMPPGTSIAVSQPANTLLTQGHRPSSPSSSMIDSPSSHRKRAQLSSLITAGRVSYRGVHCGPVTGGEPIDMLVKMEYIHPAVSKYRIPLMSIYISYTDTLGHKFIQASSLCGDLITVDRGELSRTQHLRGPCVEYVIAKINAVSVATALRRAAAASMMRKKRKETDITSTDEVEDEEFEEDLDSIQQSGSPKSSQNGPSAYISSIFKRSSSTSSLTSRKNKSIEIAAAIKPPLLLLREHISVILSEIDPDEMELRKNVQDLWTRLERNIRTVGKPGAYQRFELFRKKMVALARDFERRCRKSEKE</sequence>
<evidence type="ECO:0000313" key="3">
    <source>
        <dbReference type="EMBL" id="GKT35474.1"/>
    </source>
</evidence>
<proteinExistence type="predicted"/>
<reference evidence="3" key="1">
    <citation type="submission" date="2022-03" db="EMBL/GenBank/DDBJ databases">
        <title>Draft genome sequence of Aduncisulcus paluster, a free-living microaerophilic Fornicata.</title>
        <authorList>
            <person name="Yuyama I."/>
            <person name="Kume K."/>
            <person name="Tamura T."/>
            <person name="Inagaki Y."/>
            <person name="Hashimoto T."/>
        </authorList>
    </citation>
    <scope>NUCLEOTIDE SEQUENCE</scope>
    <source>
        <strain evidence="3">NY0171</strain>
    </source>
</reference>
<feature type="compositionally biased region" description="Low complexity" evidence="1">
    <location>
        <begin position="158"/>
        <end position="169"/>
    </location>
</feature>